<dbReference type="InterPro" id="IPR011444">
    <property type="entry name" value="DUF1549"/>
</dbReference>
<dbReference type="InterPro" id="IPR022655">
    <property type="entry name" value="DUF1553"/>
</dbReference>
<protein>
    <submittedName>
        <fullName evidence="5">Planctomycete cytochrome C</fullName>
    </submittedName>
</protein>
<reference evidence="5 6" key="1">
    <citation type="submission" date="2019-03" db="EMBL/GenBank/DDBJ databases">
        <title>Deep-cultivation of Planctomycetes and their phenomic and genomic characterization uncovers novel biology.</title>
        <authorList>
            <person name="Wiegand S."/>
            <person name="Jogler M."/>
            <person name="Boedeker C."/>
            <person name="Pinto D."/>
            <person name="Vollmers J."/>
            <person name="Rivas-Marin E."/>
            <person name="Kohn T."/>
            <person name="Peeters S.H."/>
            <person name="Heuer A."/>
            <person name="Rast P."/>
            <person name="Oberbeckmann S."/>
            <person name="Bunk B."/>
            <person name="Jeske O."/>
            <person name="Meyerdierks A."/>
            <person name="Storesund J.E."/>
            <person name="Kallscheuer N."/>
            <person name="Luecker S."/>
            <person name="Lage O.M."/>
            <person name="Pohl T."/>
            <person name="Merkel B.J."/>
            <person name="Hornburger P."/>
            <person name="Mueller R.-W."/>
            <person name="Bruemmer F."/>
            <person name="Labrenz M."/>
            <person name="Spormann A.M."/>
            <person name="Op den Camp H."/>
            <person name="Overmann J."/>
            <person name="Amann R."/>
            <person name="Jetten M.S.M."/>
            <person name="Mascher T."/>
            <person name="Medema M.H."/>
            <person name="Devos D.P."/>
            <person name="Kaster A.-K."/>
            <person name="Ovreas L."/>
            <person name="Rohde M."/>
            <person name="Galperin M.Y."/>
            <person name="Jogler C."/>
        </authorList>
    </citation>
    <scope>NUCLEOTIDE SEQUENCE [LARGE SCALE GENOMIC DNA]</scope>
    <source>
        <strain evidence="5 6">Enr13</strain>
    </source>
</reference>
<feature type="domain" description="DUF1549" evidence="2">
    <location>
        <begin position="220"/>
        <end position="424"/>
    </location>
</feature>
<feature type="domain" description="DUF1553" evidence="3">
    <location>
        <begin position="807"/>
        <end position="1071"/>
    </location>
</feature>
<keyword evidence="1" id="KW-0472">Membrane</keyword>
<dbReference type="GO" id="GO:0020037">
    <property type="term" value="F:heme binding"/>
    <property type="evidence" value="ECO:0007669"/>
    <property type="project" value="InterPro"/>
</dbReference>
<dbReference type="Pfam" id="PF07583">
    <property type="entry name" value="PSCyt2"/>
    <property type="match status" value="1"/>
</dbReference>
<keyword evidence="1" id="KW-0812">Transmembrane</keyword>
<evidence type="ECO:0000259" key="3">
    <source>
        <dbReference type="Pfam" id="PF07587"/>
    </source>
</evidence>
<dbReference type="InterPro" id="IPR036909">
    <property type="entry name" value="Cyt_c-like_dom_sf"/>
</dbReference>
<evidence type="ECO:0000313" key="6">
    <source>
        <dbReference type="Proteomes" id="UP000319004"/>
    </source>
</evidence>
<dbReference type="GO" id="GO:0009055">
    <property type="term" value="F:electron transfer activity"/>
    <property type="evidence" value="ECO:0007669"/>
    <property type="project" value="InterPro"/>
</dbReference>
<keyword evidence="1" id="KW-1133">Transmembrane helix</keyword>
<name>A0A518HXB4_9BACT</name>
<proteinExistence type="predicted"/>
<evidence type="ECO:0000313" key="5">
    <source>
        <dbReference type="EMBL" id="QDV45498.1"/>
    </source>
</evidence>
<dbReference type="Pfam" id="PF07587">
    <property type="entry name" value="PSD1"/>
    <property type="match status" value="1"/>
</dbReference>
<dbReference type="InterPro" id="IPR011429">
    <property type="entry name" value="Cyt_c_Planctomycete-type"/>
</dbReference>
<evidence type="ECO:0000259" key="4">
    <source>
        <dbReference type="Pfam" id="PF07635"/>
    </source>
</evidence>
<dbReference type="Pfam" id="PF07635">
    <property type="entry name" value="PSCyt1"/>
    <property type="match status" value="1"/>
</dbReference>
<keyword evidence="6" id="KW-1185">Reference proteome</keyword>
<accession>A0A518HXB4</accession>
<evidence type="ECO:0000256" key="1">
    <source>
        <dbReference type="SAM" id="Phobius"/>
    </source>
</evidence>
<dbReference type="PANTHER" id="PTHR35889:SF3">
    <property type="entry name" value="F-BOX DOMAIN-CONTAINING PROTEIN"/>
    <property type="match status" value="1"/>
</dbReference>
<dbReference type="Proteomes" id="UP000319004">
    <property type="component" value="Chromosome"/>
</dbReference>
<organism evidence="5 6">
    <name type="scientific">Stieleria neptunia</name>
    <dbReference type="NCBI Taxonomy" id="2527979"/>
    <lineage>
        <taxon>Bacteria</taxon>
        <taxon>Pseudomonadati</taxon>
        <taxon>Planctomycetota</taxon>
        <taxon>Planctomycetia</taxon>
        <taxon>Pirellulales</taxon>
        <taxon>Pirellulaceae</taxon>
        <taxon>Stieleria</taxon>
    </lineage>
</organism>
<dbReference type="KEGG" id="snep:Enr13x_53770"/>
<dbReference type="PANTHER" id="PTHR35889">
    <property type="entry name" value="CYCLOINULO-OLIGOSACCHARIDE FRUCTANOTRANSFERASE-RELATED"/>
    <property type="match status" value="1"/>
</dbReference>
<feature type="transmembrane region" description="Helical" evidence="1">
    <location>
        <begin position="69"/>
        <end position="90"/>
    </location>
</feature>
<evidence type="ECO:0000259" key="2">
    <source>
        <dbReference type="Pfam" id="PF07583"/>
    </source>
</evidence>
<gene>
    <name evidence="5" type="ORF">Enr13x_53770</name>
</gene>
<dbReference type="AlphaFoldDB" id="A0A518HXB4"/>
<feature type="domain" description="Cytochrome C Planctomycete-type" evidence="4">
    <location>
        <begin position="108"/>
        <end position="164"/>
    </location>
</feature>
<dbReference type="SUPFAM" id="SSF46626">
    <property type="entry name" value="Cytochrome c"/>
    <property type="match status" value="1"/>
</dbReference>
<sequence length="1126" mass="127433">MFRSWSKSTKRFEIRARSQGREKVDLGKDTQAGSLRHSGLRKTEIASWKLTPLQHAECRIRKLEAYATMMIPLTRVLLTFLIALPVAAVGEDRVDFNRDIRPILSENCLLCHGPDESSREADLRLDSFDDATDSGAIVPGESDQSEFVRRITSDDPDEIMPPPDSEKQLSAEDVDLLRRWIDQGAEYQQHWAWRSLERPEVPAAADGPGVSSQGRAAAAIDALLASGWAEQGASPVPIATPRERLRRLSYDLRGLPPTAAEVAAFEQDPTERNFVDIRDRWMSQLAYAEHQAVRWLDLVRWADTSGFVSDEPIASGAYRAWVINAFDQNMPFDQFSIEQLAGDLLPDPSDDQLVASGYNRIVNTNCEAGAIEKEQLYKLKGEHVRALGTVWMGMTTGCAECHDHKFDPFSAKDYYSLAAFFDDLVEAGVYTPGDRREPLHYVHDDAASARRDRQLAKSIDQLKQTIADTPIDDIEDWEDTILAKLKDSESRTDFVWVPAQIPAARVVEGSFSVANFDGRFARQTHSAPGRLHRHHAAELMTGYLNPGGQKTDETKDAWYVDVWIDEDDRPDMIGFQVSNGDYGRLGWNTANYETYYWGDDTSGELAERQRWSDPGRVLRLGDLPQQSGWVRLRVPFSKQIPPVGGKTFERCGMAWLHSGGRVGWGDSGLELRTDKTTALALGETAVRRWWQQPMNRQVYQSRTAFVASALKTAVGKRTELQREIVIDAFREQTLLEQMAELRSLESELFLMRATAMPVLVSQQARQRKTTRLLNRGDYQDESGPIVAPAYPEFLNAEEVAERSEPLTRLDLARWLFSDAHPLVARVAVNRLWHQFFGRGLSETLEDSGTQGDWPSNVALLDWLACEFRDSGWDRDHMVRLLTSTQAYQLSSIPSEDLRERDPGNRWHARQSRFRLNAESIRDSALHAAGLLRDTEEIPTESFFPYQPDPYWSRSDKVMYGSRHMLWETSPDAAQYDRSLYTFWKRQNIHPTMLAFDAPTRQECTAKRNITNTPGQALSLLNDPIFVEAARVLAMRICDASDRSDRDRIESAFVLSLQRRPSAGEIDVLEKLLAHQRAHYRNATDDAQRLVSIGQSPPPSIDDAPEIAAWTAVARAILNLHEFLTRS</sequence>
<dbReference type="EMBL" id="CP037423">
    <property type="protein sequence ID" value="QDV45498.1"/>
    <property type="molecule type" value="Genomic_DNA"/>
</dbReference>